<name>A0A843VDT2_COLES</name>
<evidence type="ECO:0000256" key="1">
    <source>
        <dbReference type="RuleBase" id="RU367018"/>
    </source>
</evidence>
<dbReference type="PANTHER" id="PTHR31669">
    <property type="entry name" value="PROTEIN FAR1-RELATED SEQUENCE 10-RELATED"/>
    <property type="match status" value="1"/>
</dbReference>
<feature type="domain" description="FAR1" evidence="2">
    <location>
        <begin position="212"/>
        <end position="291"/>
    </location>
</feature>
<comment type="subcellular location">
    <subcellularLocation>
        <location evidence="1">Nucleus</location>
    </subcellularLocation>
</comment>
<keyword evidence="1" id="KW-0479">Metal-binding</keyword>
<evidence type="ECO:0000313" key="4">
    <source>
        <dbReference type="Proteomes" id="UP000652761"/>
    </source>
</evidence>
<keyword evidence="4" id="KW-1185">Reference proteome</keyword>
<keyword evidence="1" id="KW-0539">Nucleus</keyword>
<dbReference type="Proteomes" id="UP000652761">
    <property type="component" value="Unassembled WGS sequence"/>
</dbReference>
<gene>
    <name evidence="3" type="ORF">Taro_023210</name>
</gene>
<accession>A0A843VDT2</accession>
<keyword evidence="1" id="KW-0862">Zinc</keyword>
<dbReference type="GO" id="GO:0006355">
    <property type="term" value="P:regulation of DNA-templated transcription"/>
    <property type="evidence" value="ECO:0007669"/>
    <property type="project" value="UniProtKB-UniRule"/>
</dbReference>
<comment type="caution">
    <text evidence="3">The sequence shown here is derived from an EMBL/GenBank/DDBJ whole genome shotgun (WGS) entry which is preliminary data.</text>
</comment>
<dbReference type="Pfam" id="PF03101">
    <property type="entry name" value="FAR1"/>
    <property type="match status" value="1"/>
</dbReference>
<comment type="similarity">
    <text evidence="1">Belongs to the FHY3/FAR1 family.</text>
</comment>
<dbReference type="InterPro" id="IPR004330">
    <property type="entry name" value="FAR1_DNA_bnd_dom"/>
</dbReference>
<proteinExistence type="inferred from homology"/>
<dbReference type="GO" id="GO:0008270">
    <property type="term" value="F:zinc ion binding"/>
    <property type="evidence" value="ECO:0007669"/>
    <property type="project" value="UniProtKB-UniRule"/>
</dbReference>
<evidence type="ECO:0000259" key="2">
    <source>
        <dbReference type="Pfam" id="PF03101"/>
    </source>
</evidence>
<comment type="function">
    <text evidence="1">Putative transcription activator involved in regulating light control of development.</text>
</comment>
<sequence length="377" mass="42203">MATGKSNAMQGIGQSSSGENLKMQCTVLAGVMPPPFMPPYQISRPLGIPFIPPYQVINRPLLYPFMTPYTTSLMHYVPTAHGPLHASNDDKRTEVLYQSPEVPLEQNVEAQQTLGGPSEEAVRSVIHDIINDVNEIRSVPASPDLENNDVGHEINDEVNELVLGCPDLENKDVAPVCNSPEVEDDLKNDKGESENLEPFEGMIFQTISDAQKFYNANAKRVGFGMTIIDGRRKNDRFSCHCGGQSRRGKETISHIDSSKIGCKASVRVRHDKDTNTYIMYDVILEHNHILHPTAAMYLRSHRKICTPEKAEIMNMRSVAKTTLSEFIVKYTVALDSRFDAENKADLKSMDTEAYLKTCSPFEKQAATIYTRSIFQKF</sequence>
<dbReference type="OrthoDB" id="2402896at2759"/>
<organism evidence="3 4">
    <name type="scientific">Colocasia esculenta</name>
    <name type="common">Wild taro</name>
    <name type="synonym">Arum esculentum</name>
    <dbReference type="NCBI Taxonomy" id="4460"/>
    <lineage>
        <taxon>Eukaryota</taxon>
        <taxon>Viridiplantae</taxon>
        <taxon>Streptophyta</taxon>
        <taxon>Embryophyta</taxon>
        <taxon>Tracheophyta</taxon>
        <taxon>Spermatophyta</taxon>
        <taxon>Magnoliopsida</taxon>
        <taxon>Liliopsida</taxon>
        <taxon>Araceae</taxon>
        <taxon>Aroideae</taxon>
        <taxon>Colocasieae</taxon>
        <taxon>Colocasia</taxon>
    </lineage>
</organism>
<keyword evidence="1" id="KW-0863">Zinc-finger</keyword>
<dbReference type="GO" id="GO:0005634">
    <property type="term" value="C:nucleus"/>
    <property type="evidence" value="ECO:0007669"/>
    <property type="project" value="UniProtKB-SubCell"/>
</dbReference>
<reference evidence="3" key="1">
    <citation type="submission" date="2017-07" db="EMBL/GenBank/DDBJ databases">
        <title>Taro Niue Genome Assembly and Annotation.</title>
        <authorList>
            <person name="Atibalentja N."/>
            <person name="Keating K."/>
            <person name="Fields C.J."/>
        </authorList>
    </citation>
    <scope>NUCLEOTIDE SEQUENCE</scope>
    <source>
        <strain evidence="3">Niue_2</strain>
        <tissue evidence="3">Leaf</tissue>
    </source>
</reference>
<protein>
    <recommendedName>
        <fullName evidence="1">Protein FAR1-RELATED SEQUENCE</fullName>
    </recommendedName>
</protein>
<dbReference type="PANTHER" id="PTHR31669:SF251">
    <property type="entry name" value="PROTEIN FAR1-RELATED SEQUENCE"/>
    <property type="match status" value="1"/>
</dbReference>
<evidence type="ECO:0000313" key="3">
    <source>
        <dbReference type="EMBL" id="MQL90613.1"/>
    </source>
</evidence>
<dbReference type="AlphaFoldDB" id="A0A843VDT2"/>
<dbReference type="EMBL" id="NMUH01001258">
    <property type="protein sequence ID" value="MQL90613.1"/>
    <property type="molecule type" value="Genomic_DNA"/>
</dbReference>
<dbReference type="InterPro" id="IPR031052">
    <property type="entry name" value="FHY3/FAR1"/>
</dbReference>